<dbReference type="Proteomes" id="UP000789405">
    <property type="component" value="Unassembled WGS sequence"/>
</dbReference>
<gene>
    <name evidence="1" type="ORF">DERYTH_LOCUS24375</name>
</gene>
<sequence length="41" mass="4668">WSEFNIELLNQIQVQSGFSLNVHKLVQVQCGLSHRLGMVSK</sequence>
<feature type="non-terminal residue" evidence="1">
    <location>
        <position position="41"/>
    </location>
</feature>
<comment type="caution">
    <text evidence="1">The sequence shown here is derived from an EMBL/GenBank/DDBJ whole genome shotgun (WGS) entry which is preliminary data.</text>
</comment>
<organism evidence="1 2">
    <name type="scientific">Dentiscutata erythropus</name>
    <dbReference type="NCBI Taxonomy" id="1348616"/>
    <lineage>
        <taxon>Eukaryota</taxon>
        <taxon>Fungi</taxon>
        <taxon>Fungi incertae sedis</taxon>
        <taxon>Mucoromycota</taxon>
        <taxon>Glomeromycotina</taxon>
        <taxon>Glomeromycetes</taxon>
        <taxon>Diversisporales</taxon>
        <taxon>Gigasporaceae</taxon>
        <taxon>Dentiscutata</taxon>
    </lineage>
</organism>
<feature type="non-terminal residue" evidence="1">
    <location>
        <position position="1"/>
    </location>
</feature>
<dbReference type="AlphaFoldDB" id="A0A9N9K1C5"/>
<reference evidence="1" key="1">
    <citation type="submission" date="2021-06" db="EMBL/GenBank/DDBJ databases">
        <authorList>
            <person name="Kallberg Y."/>
            <person name="Tangrot J."/>
            <person name="Rosling A."/>
        </authorList>
    </citation>
    <scope>NUCLEOTIDE SEQUENCE</scope>
    <source>
        <strain evidence="1">MA453B</strain>
    </source>
</reference>
<keyword evidence="2" id="KW-1185">Reference proteome</keyword>
<dbReference type="EMBL" id="CAJVPY010040677">
    <property type="protein sequence ID" value="CAG8805948.1"/>
    <property type="molecule type" value="Genomic_DNA"/>
</dbReference>
<name>A0A9N9K1C5_9GLOM</name>
<proteinExistence type="predicted"/>
<protein>
    <submittedName>
        <fullName evidence="1">24708_t:CDS:1</fullName>
    </submittedName>
</protein>
<accession>A0A9N9K1C5</accession>
<evidence type="ECO:0000313" key="1">
    <source>
        <dbReference type="EMBL" id="CAG8805948.1"/>
    </source>
</evidence>
<evidence type="ECO:0000313" key="2">
    <source>
        <dbReference type="Proteomes" id="UP000789405"/>
    </source>
</evidence>